<keyword evidence="2" id="KW-1185">Reference proteome</keyword>
<name>A0AAP0LZ43_9ROSI</name>
<sequence length="83" mass="8988">MDAFLSRTYSFNGGYDSQEGMLKLSALMEHIKVGLIKSQIIDVYNSPTSAGSEANRIFYQSVPQEALLDVAATLAISAQTQKG</sequence>
<dbReference type="AlphaFoldDB" id="A0AAP0LZ43"/>
<proteinExistence type="predicted"/>
<reference evidence="1 2" key="1">
    <citation type="submission" date="2024-05" db="EMBL/GenBank/DDBJ databases">
        <title>Haplotype-resolved chromosome-level genome assembly of Huyou (Citrus changshanensis).</title>
        <authorList>
            <person name="Miao C."/>
            <person name="Chen W."/>
            <person name="Wu Y."/>
            <person name="Wang L."/>
            <person name="Zhao S."/>
            <person name="Grierson D."/>
            <person name="Xu C."/>
            <person name="Chen K."/>
        </authorList>
    </citation>
    <scope>NUCLEOTIDE SEQUENCE [LARGE SCALE GENOMIC DNA]</scope>
    <source>
        <strain evidence="1">01-14</strain>
        <tissue evidence="1">Leaf</tissue>
    </source>
</reference>
<evidence type="ECO:0000313" key="1">
    <source>
        <dbReference type="EMBL" id="KAK9192551.1"/>
    </source>
</evidence>
<comment type="caution">
    <text evidence="1">The sequence shown here is derived from an EMBL/GenBank/DDBJ whole genome shotgun (WGS) entry which is preliminary data.</text>
</comment>
<accession>A0AAP0LZ43</accession>
<gene>
    <name evidence="1" type="ORF">WN944_003244</name>
</gene>
<protein>
    <submittedName>
        <fullName evidence="1">Uncharacterized protein</fullName>
    </submittedName>
</protein>
<dbReference type="Proteomes" id="UP001428341">
    <property type="component" value="Unassembled WGS sequence"/>
</dbReference>
<evidence type="ECO:0000313" key="2">
    <source>
        <dbReference type="Proteomes" id="UP001428341"/>
    </source>
</evidence>
<dbReference type="EMBL" id="JBCGBO010000006">
    <property type="protein sequence ID" value="KAK9192551.1"/>
    <property type="molecule type" value="Genomic_DNA"/>
</dbReference>
<organism evidence="1 2">
    <name type="scientific">Citrus x changshan-huyou</name>
    <dbReference type="NCBI Taxonomy" id="2935761"/>
    <lineage>
        <taxon>Eukaryota</taxon>
        <taxon>Viridiplantae</taxon>
        <taxon>Streptophyta</taxon>
        <taxon>Embryophyta</taxon>
        <taxon>Tracheophyta</taxon>
        <taxon>Spermatophyta</taxon>
        <taxon>Magnoliopsida</taxon>
        <taxon>eudicotyledons</taxon>
        <taxon>Gunneridae</taxon>
        <taxon>Pentapetalae</taxon>
        <taxon>rosids</taxon>
        <taxon>malvids</taxon>
        <taxon>Sapindales</taxon>
        <taxon>Rutaceae</taxon>
        <taxon>Aurantioideae</taxon>
        <taxon>Citrus</taxon>
    </lineage>
</organism>